<dbReference type="AlphaFoldDB" id="A0A1G9A429"/>
<evidence type="ECO:0000313" key="1">
    <source>
        <dbReference type="EMBL" id="SDK22007.1"/>
    </source>
</evidence>
<protein>
    <submittedName>
        <fullName evidence="1">Uncharacterized protein</fullName>
    </submittedName>
</protein>
<organism evidence="1 2">
    <name type="scientific">Sediminibacillus albus</name>
    <dbReference type="NCBI Taxonomy" id="407036"/>
    <lineage>
        <taxon>Bacteria</taxon>
        <taxon>Bacillati</taxon>
        <taxon>Bacillota</taxon>
        <taxon>Bacilli</taxon>
        <taxon>Bacillales</taxon>
        <taxon>Bacillaceae</taxon>
        <taxon>Sediminibacillus</taxon>
    </lineage>
</organism>
<dbReference type="STRING" id="407036.SAMN05216243_2398"/>
<dbReference type="RefSeq" id="WP_093214417.1">
    <property type="nucleotide sequence ID" value="NZ_FNFL01000003.1"/>
</dbReference>
<reference evidence="1 2" key="1">
    <citation type="submission" date="2016-10" db="EMBL/GenBank/DDBJ databases">
        <authorList>
            <person name="de Groot N.N."/>
        </authorList>
    </citation>
    <scope>NUCLEOTIDE SEQUENCE [LARGE SCALE GENOMIC DNA]</scope>
    <source>
        <strain evidence="1 2">CGMCC 1.6502</strain>
    </source>
</reference>
<accession>A0A1G9A429</accession>
<sequence>MKDISKQIVSQIDNADTVRIYFVNPQYNEENSYKEAKLNINDSVIETAKEIISTCMQGFSEKEAIAIEKLDKQDEDYVVTVTLLTFWKS</sequence>
<evidence type="ECO:0000313" key="2">
    <source>
        <dbReference type="Proteomes" id="UP000198694"/>
    </source>
</evidence>
<gene>
    <name evidence="1" type="ORF">SAMN05216243_2398</name>
</gene>
<keyword evidence="2" id="KW-1185">Reference proteome</keyword>
<proteinExistence type="predicted"/>
<dbReference type="EMBL" id="FNFL01000003">
    <property type="protein sequence ID" value="SDK22007.1"/>
    <property type="molecule type" value="Genomic_DNA"/>
</dbReference>
<dbReference type="Proteomes" id="UP000198694">
    <property type="component" value="Unassembled WGS sequence"/>
</dbReference>
<name>A0A1G9A429_9BACI</name>